<organism evidence="3">
    <name type="scientific">Hymenolepis diminuta</name>
    <name type="common">Rat tapeworm</name>
    <dbReference type="NCBI Taxonomy" id="6216"/>
    <lineage>
        <taxon>Eukaryota</taxon>
        <taxon>Metazoa</taxon>
        <taxon>Spiralia</taxon>
        <taxon>Lophotrochozoa</taxon>
        <taxon>Platyhelminthes</taxon>
        <taxon>Cestoda</taxon>
        <taxon>Eucestoda</taxon>
        <taxon>Cyclophyllidea</taxon>
        <taxon>Hymenolepididae</taxon>
        <taxon>Hymenolepis</taxon>
    </lineage>
</organism>
<evidence type="ECO:0000313" key="2">
    <source>
        <dbReference type="Proteomes" id="UP000274504"/>
    </source>
</evidence>
<accession>A0A0R3SLN8</accession>
<protein>
    <submittedName>
        <fullName evidence="1 3">Uncharacterized protein</fullName>
    </submittedName>
</protein>
<gene>
    <name evidence="1" type="ORF">HDID_LOCUS5851</name>
</gene>
<sequence>MRRSVVGDQREDQREIHGWMHVEINENVGCERSIGGQRIGGWRRRWEIIGEIFNFNELQEGLLEDSGRKVSSRSKKLGET</sequence>
<dbReference type="AlphaFoldDB" id="A0A0R3SLN8"/>
<evidence type="ECO:0000313" key="3">
    <source>
        <dbReference type="WBParaSite" id="HDID_0000585301-mRNA-1"/>
    </source>
</evidence>
<proteinExistence type="predicted"/>
<reference evidence="3" key="1">
    <citation type="submission" date="2017-02" db="UniProtKB">
        <authorList>
            <consortium name="WormBaseParasite"/>
        </authorList>
    </citation>
    <scope>IDENTIFICATION</scope>
</reference>
<evidence type="ECO:0000313" key="1">
    <source>
        <dbReference type="EMBL" id="VDL58169.1"/>
    </source>
</evidence>
<reference evidence="1 2" key="2">
    <citation type="submission" date="2018-11" db="EMBL/GenBank/DDBJ databases">
        <authorList>
            <consortium name="Pathogen Informatics"/>
        </authorList>
    </citation>
    <scope>NUCLEOTIDE SEQUENCE [LARGE SCALE GENOMIC DNA]</scope>
</reference>
<name>A0A0R3SLN8_HYMDI</name>
<dbReference type="EMBL" id="UYSG01003554">
    <property type="protein sequence ID" value="VDL58169.1"/>
    <property type="molecule type" value="Genomic_DNA"/>
</dbReference>
<dbReference type="WBParaSite" id="HDID_0000585301-mRNA-1">
    <property type="protein sequence ID" value="HDID_0000585301-mRNA-1"/>
    <property type="gene ID" value="HDID_0000585301"/>
</dbReference>
<dbReference type="Proteomes" id="UP000274504">
    <property type="component" value="Unassembled WGS sequence"/>
</dbReference>